<protein>
    <submittedName>
        <fullName evidence="11">Inner membrane ABC transporter permease protein YdcV</fullName>
    </submittedName>
</protein>
<evidence type="ECO:0000256" key="4">
    <source>
        <dbReference type="ARBA" id="ARBA00022475"/>
    </source>
</evidence>
<dbReference type="Gene3D" id="1.10.3720.10">
    <property type="entry name" value="MetI-like"/>
    <property type="match status" value="1"/>
</dbReference>
<feature type="region of interest" description="Disordered" evidence="9">
    <location>
        <begin position="1"/>
        <end position="43"/>
    </location>
</feature>
<dbReference type="GO" id="GO:0055085">
    <property type="term" value="P:transmembrane transport"/>
    <property type="evidence" value="ECO:0007669"/>
    <property type="project" value="InterPro"/>
</dbReference>
<keyword evidence="5 8" id="KW-0812">Transmembrane</keyword>
<evidence type="ECO:0000313" key="12">
    <source>
        <dbReference type="Proteomes" id="UP000095349"/>
    </source>
</evidence>
<evidence type="ECO:0000313" key="11">
    <source>
        <dbReference type="EMBL" id="AOT61310.1"/>
    </source>
</evidence>
<dbReference type="SUPFAM" id="SSF161098">
    <property type="entry name" value="MetI-like"/>
    <property type="match status" value="1"/>
</dbReference>
<keyword evidence="6 8" id="KW-1133">Transmembrane helix</keyword>
<feature type="transmembrane region" description="Helical" evidence="8">
    <location>
        <begin position="113"/>
        <end position="135"/>
    </location>
</feature>
<feature type="transmembrane region" description="Helical" evidence="8">
    <location>
        <begin position="53"/>
        <end position="77"/>
    </location>
</feature>
<reference evidence="11 12" key="1">
    <citation type="submission" date="2016-09" db="EMBL/GenBank/DDBJ databases">
        <title>Streptomyces rubrolavendulae MJM4426 Genome sequencing and assembly.</title>
        <authorList>
            <person name="Kim J.-G."/>
        </authorList>
    </citation>
    <scope>NUCLEOTIDE SEQUENCE [LARGE SCALE GENOMIC DNA]</scope>
    <source>
        <strain evidence="11 12">MJM4426</strain>
    </source>
</reference>
<evidence type="ECO:0000259" key="10">
    <source>
        <dbReference type="PROSITE" id="PS50928"/>
    </source>
</evidence>
<dbReference type="PROSITE" id="PS50928">
    <property type="entry name" value="ABC_TM1"/>
    <property type="match status" value="1"/>
</dbReference>
<keyword evidence="12" id="KW-1185">Reference proteome</keyword>
<dbReference type="InterPro" id="IPR035906">
    <property type="entry name" value="MetI-like_sf"/>
</dbReference>
<comment type="similarity">
    <text evidence="2">Belongs to the binding-protein-dependent transport system permease family. CysTW subfamily.</text>
</comment>
<sequence>MPRSKPLPTPASPPPSGAHSGTLAKPHPAPSAGRGPAPRSAPRSVPGWIRRHLVVLAGLCTLAYLVLPNVVVLVFSFNQPNGRFNYTWQRFSLDAWKDPCGVPDLCGALGLSLQLAAGATLGATVLGTLIAFALVRYRFRARGAVNALIFLPMSMPEVVMAASLLTLFLNMGAELGFRTVLVAHVMFCLSFVVVAVKARVMSMDPRLEEAARDLYAGPVQTFLRVTLPIAAPGIAAGALLAFALSFDDFVITNFNAGSTVTFPMYVWGSAQRGTPVQINVVGTAMFAVAVLAVVAARFLTARRKRTRSRR</sequence>
<dbReference type="EMBL" id="CP017316">
    <property type="protein sequence ID" value="AOT61310.1"/>
    <property type="molecule type" value="Genomic_DNA"/>
</dbReference>
<dbReference type="Pfam" id="PF00528">
    <property type="entry name" value="BPD_transp_1"/>
    <property type="match status" value="1"/>
</dbReference>
<evidence type="ECO:0000256" key="6">
    <source>
        <dbReference type="ARBA" id="ARBA00022989"/>
    </source>
</evidence>
<name>A0A1D8G797_9ACTN</name>
<dbReference type="STRING" id="285473.A4G23_04193"/>
<feature type="compositionally biased region" description="Pro residues" evidence="9">
    <location>
        <begin position="1"/>
        <end position="16"/>
    </location>
</feature>
<dbReference type="PATRIC" id="fig|285473.5.peg.4398"/>
<evidence type="ECO:0000256" key="1">
    <source>
        <dbReference type="ARBA" id="ARBA00004651"/>
    </source>
</evidence>
<dbReference type="OrthoDB" id="9810794at2"/>
<comment type="subcellular location">
    <subcellularLocation>
        <location evidence="1 8">Cell membrane</location>
        <topology evidence="1 8">Multi-pass membrane protein</topology>
    </subcellularLocation>
</comment>
<evidence type="ECO:0000256" key="3">
    <source>
        <dbReference type="ARBA" id="ARBA00022448"/>
    </source>
</evidence>
<keyword evidence="4" id="KW-1003">Cell membrane</keyword>
<evidence type="ECO:0000256" key="7">
    <source>
        <dbReference type="ARBA" id="ARBA00023136"/>
    </source>
</evidence>
<dbReference type="GO" id="GO:0005886">
    <property type="term" value="C:plasma membrane"/>
    <property type="evidence" value="ECO:0007669"/>
    <property type="project" value="UniProtKB-SubCell"/>
</dbReference>
<evidence type="ECO:0000256" key="8">
    <source>
        <dbReference type="RuleBase" id="RU363032"/>
    </source>
</evidence>
<dbReference type="PANTHER" id="PTHR43848">
    <property type="entry name" value="PUTRESCINE TRANSPORT SYSTEM PERMEASE PROTEIN POTI"/>
    <property type="match status" value="1"/>
</dbReference>
<accession>A0A1D8G797</accession>
<gene>
    <name evidence="11" type="primary">ydcV</name>
    <name evidence="11" type="ORF">A4G23_04193</name>
</gene>
<organism evidence="11 12">
    <name type="scientific">Streptomyces rubrolavendulae</name>
    <dbReference type="NCBI Taxonomy" id="285473"/>
    <lineage>
        <taxon>Bacteria</taxon>
        <taxon>Bacillati</taxon>
        <taxon>Actinomycetota</taxon>
        <taxon>Actinomycetes</taxon>
        <taxon>Kitasatosporales</taxon>
        <taxon>Streptomycetaceae</taxon>
        <taxon>Streptomyces</taxon>
    </lineage>
</organism>
<feature type="transmembrane region" description="Helical" evidence="8">
    <location>
        <begin position="222"/>
        <end position="244"/>
    </location>
</feature>
<keyword evidence="7 8" id="KW-0472">Membrane</keyword>
<dbReference type="KEGG" id="srn:A4G23_04193"/>
<dbReference type="Proteomes" id="UP000095349">
    <property type="component" value="Chromosome"/>
</dbReference>
<dbReference type="InterPro" id="IPR000515">
    <property type="entry name" value="MetI-like"/>
</dbReference>
<feature type="transmembrane region" description="Helical" evidence="8">
    <location>
        <begin position="175"/>
        <end position="196"/>
    </location>
</feature>
<feature type="compositionally biased region" description="Low complexity" evidence="9">
    <location>
        <begin position="30"/>
        <end position="43"/>
    </location>
</feature>
<dbReference type="CDD" id="cd06261">
    <property type="entry name" value="TM_PBP2"/>
    <property type="match status" value="1"/>
</dbReference>
<dbReference type="AlphaFoldDB" id="A0A1D8G797"/>
<evidence type="ECO:0000256" key="5">
    <source>
        <dbReference type="ARBA" id="ARBA00022692"/>
    </source>
</evidence>
<evidence type="ECO:0000256" key="2">
    <source>
        <dbReference type="ARBA" id="ARBA00007069"/>
    </source>
</evidence>
<dbReference type="PANTHER" id="PTHR43848:SF2">
    <property type="entry name" value="PUTRESCINE TRANSPORT SYSTEM PERMEASE PROTEIN POTI"/>
    <property type="match status" value="1"/>
</dbReference>
<feature type="transmembrane region" description="Helical" evidence="8">
    <location>
        <begin position="276"/>
        <end position="300"/>
    </location>
</feature>
<proteinExistence type="inferred from homology"/>
<dbReference type="InterPro" id="IPR051789">
    <property type="entry name" value="Bact_Polyamine_Transport"/>
</dbReference>
<evidence type="ECO:0000256" key="9">
    <source>
        <dbReference type="SAM" id="MobiDB-lite"/>
    </source>
</evidence>
<keyword evidence="3 8" id="KW-0813">Transport</keyword>
<feature type="transmembrane region" description="Helical" evidence="8">
    <location>
        <begin position="147"/>
        <end position="169"/>
    </location>
</feature>
<feature type="domain" description="ABC transmembrane type-1" evidence="10">
    <location>
        <begin position="109"/>
        <end position="299"/>
    </location>
</feature>